<evidence type="ECO:0000313" key="3">
    <source>
        <dbReference type="Proteomes" id="UP000029994"/>
    </source>
</evidence>
<gene>
    <name evidence="2" type="ORF">EA26_14035</name>
</gene>
<evidence type="ECO:0000313" key="2">
    <source>
        <dbReference type="EMBL" id="KGK12374.1"/>
    </source>
</evidence>
<protein>
    <submittedName>
        <fullName evidence="2">Uncharacterized protein</fullName>
    </submittedName>
</protein>
<comment type="caution">
    <text evidence="2">The sequence shown here is derived from an EMBL/GenBank/DDBJ whole genome shotgun (WGS) entry which is preliminary data.</text>
</comment>
<feature type="compositionally biased region" description="Gly residues" evidence="1">
    <location>
        <begin position="54"/>
        <end position="71"/>
    </location>
</feature>
<dbReference type="AlphaFoldDB" id="A0A099LXK8"/>
<dbReference type="EMBL" id="JMCG01000001">
    <property type="protein sequence ID" value="KGK12374.1"/>
    <property type="molecule type" value="Genomic_DNA"/>
</dbReference>
<keyword evidence="3" id="KW-1185">Reference proteome</keyword>
<proteinExistence type="predicted"/>
<dbReference type="GeneID" id="43684270"/>
<name>A0A099LXK8_9VIBR</name>
<dbReference type="Proteomes" id="UP000029994">
    <property type="component" value="Unassembled WGS sequence"/>
</dbReference>
<feature type="region of interest" description="Disordered" evidence="1">
    <location>
        <begin position="47"/>
        <end position="71"/>
    </location>
</feature>
<dbReference type="RefSeq" id="WP_039428472.1">
    <property type="nucleotide sequence ID" value="NZ_CP061844.1"/>
</dbReference>
<accession>A0A099LXK8</accession>
<reference evidence="2 3" key="1">
    <citation type="submission" date="2014-04" db="EMBL/GenBank/DDBJ databases">
        <title>Genome sequencing of Vibrio navarrensis strains.</title>
        <authorList>
            <person name="Gladney L.M."/>
            <person name="Katz L.S."/>
            <person name="Marino-Ramirez L."/>
            <person name="Jordan I.K."/>
        </authorList>
    </citation>
    <scope>NUCLEOTIDE SEQUENCE [LARGE SCALE GENOMIC DNA]</scope>
    <source>
        <strain evidence="2 3">ATCC 51183</strain>
    </source>
</reference>
<organism evidence="2 3">
    <name type="scientific">Vibrio navarrensis</name>
    <dbReference type="NCBI Taxonomy" id="29495"/>
    <lineage>
        <taxon>Bacteria</taxon>
        <taxon>Pseudomonadati</taxon>
        <taxon>Pseudomonadota</taxon>
        <taxon>Gammaproteobacteria</taxon>
        <taxon>Vibrionales</taxon>
        <taxon>Vibrionaceae</taxon>
        <taxon>Vibrio</taxon>
    </lineage>
</organism>
<sequence>MYNLNDEEILMVDGGGDGSSIEDYAYNKLMLQGFNYIFGNNNGSNNGSNHNGGAYHGHAGGMDGSSTGFGR</sequence>
<evidence type="ECO:0000256" key="1">
    <source>
        <dbReference type="SAM" id="MobiDB-lite"/>
    </source>
</evidence>